<evidence type="ECO:0000256" key="9">
    <source>
        <dbReference type="PIRSR" id="PIRSR001549-1"/>
    </source>
</evidence>
<evidence type="ECO:0000256" key="7">
    <source>
        <dbReference type="ARBA" id="ARBA00025246"/>
    </source>
</evidence>
<reference evidence="12" key="1">
    <citation type="submission" date="2017-08" db="EMBL/GenBank/DDBJ databases">
        <title>A dynamic microbial community with high functional redundancy inhabits the cold, oxic subseafloor aquifer.</title>
        <authorList>
            <person name="Tully B.J."/>
            <person name="Wheat C.G."/>
            <person name="Glazer B.T."/>
            <person name="Huber J.A."/>
        </authorList>
    </citation>
    <scope>NUCLEOTIDE SEQUENCE [LARGE SCALE GENOMIC DNA]</scope>
</reference>
<comment type="similarity">
    <text evidence="3 8">Belongs to the class-II aminoacyl-tRNA synthetase family. HisZ subfamily.</text>
</comment>
<dbReference type="CDD" id="cd00773">
    <property type="entry name" value="HisRS-like_core"/>
    <property type="match status" value="1"/>
</dbReference>
<comment type="caution">
    <text evidence="11">The sequence shown here is derived from an EMBL/GenBank/DDBJ whole genome shotgun (WGS) entry which is preliminary data.</text>
</comment>
<proteinExistence type="inferred from homology"/>
<evidence type="ECO:0000313" key="12">
    <source>
        <dbReference type="Proteomes" id="UP000228987"/>
    </source>
</evidence>
<feature type="binding site" evidence="9">
    <location>
        <position position="130"/>
    </location>
    <ligand>
        <name>L-histidine</name>
        <dbReference type="ChEBI" id="CHEBI:57595"/>
    </ligand>
</feature>
<comment type="function">
    <text evidence="7 8">Required for the first step of histidine biosynthesis. May allow the feedback regulation of ATP phosphoribosyltransferase activity by histidine.</text>
</comment>
<evidence type="ECO:0000256" key="5">
    <source>
        <dbReference type="ARBA" id="ARBA00020397"/>
    </source>
</evidence>
<accession>A0A2A5C9M8</accession>
<dbReference type="NCBIfam" id="NF009086">
    <property type="entry name" value="PRK12421.1"/>
    <property type="match status" value="1"/>
</dbReference>
<sequence>MTKTNRWLLPDGVDEILPPQANNLETLRRDILNLYRSWGYELVITPLIEFLDSLSIVPGEDLQLETFKVVDQLSGRTMGIRADITSQVARIDAHVMKKNAPNRLCYADSVLRTKPSVMLGSRSPYRIGAELYGHSGIDSDLEIISLMLETLKLAEVGQVQLALGHVGIYRSLIAHADLDTELERKLFAALQSKSEKDIDDLLVNLKTNGGLLEMLKVLPKLSGDETILDTAEQVLSKAPDSVREDIAQLRRLSQALKVRYPEQSLYFDLSELRGYEYHTGVVFAAYTTGFGTSIAKGGRYDDIGKDFGRARAATGFDSDLKNLLALSKREFSVTEKIMAPANDDNELQAFIETLRAQGKQVLTALSTEDNSGDSASAQELGCTQEIVQLDGKWTLNPL</sequence>
<dbReference type="InterPro" id="IPR004517">
    <property type="entry name" value="HisZ"/>
</dbReference>
<dbReference type="PANTHER" id="PTHR43707">
    <property type="entry name" value="HISTIDYL-TRNA SYNTHETASE"/>
    <property type="match status" value="1"/>
</dbReference>
<dbReference type="InterPro" id="IPR045864">
    <property type="entry name" value="aa-tRNA-synth_II/BPL/LPL"/>
</dbReference>
<evidence type="ECO:0000256" key="1">
    <source>
        <dbReference type="ARBA" id="ARBA00004496"/>
    </source>
</evidence>
<dbReference type="NCBIfam" id="TIGR00443">
    <property type="entry name" value="hisZ_biosyn_reg"/>
    <property type="match status" value="1"/>
</dbReference>
<comment type="pathway">
    <text evidence="2 8">Amino-acid biosynthesis; L-histidine biosynthesis; L-histidine from 5-phospho-alpha-D-ribose 1-diphosphate: step 1/9.</text>
</comment>
<evidence type="ECO:0000256" key="6">
    <source>
        <dbReference type="ARBA" id="ARBA00022490"/>
    </source>
</evidence>
<dbReference type="PIRSF" id="PIRSF001549">
    <property type="entry name" value="His-tRNA_synth"/>
    <property type="match status" value="1"/>
</dbReference>
<dbReference type="HAMAP" id="MF_00125">
    <property type="entry name" value="HisZ"/>
    <property type="match status" value="1"/>
</dbReference>
<feature type="domain" description="Class II Histidinyl-tRNA synthetase (HisRS)-like catalytic core" evidence="10">
    <location>
        <begin position="12"/>
        <end position="323"/>
    </location>
</feature>
<dbReference type="InterPro" id="IPR004516">
    <property type="entry name" value="HisRS/HisZ"/>
</dbReference>
<keyword evidence="11" id="KW-0808">Transferase</keyword>
<evidence type="ECO:0000256" key="3">
    <source>
        <dbReference type="ARBA" id="ARBA00005539"/>
    </source>
</evidence>
<evidence type="ECO:0000256" key="2">
    <source>
        <dbReference type="ARBA" id="ARBA00004667"/>
    </source>
</evidence>
<dbReference type="AlphaFoldDB" id="A0A2A5C9M8"/>
<dbReference type="Proteomes" id="UP000228987">
    <property type="component" value="Unassembled WGS sequence"/>
</dbReference>
<dbReference type="GO" id="GO:0000105">
    <property type="term" value="P:L-histidine biosynthetic process"/>
    <property type="evidence" value="ECO:0007669"/>
    <property type="project" value="UniProtKB-UniRule"/>
</dbReference>
<feature type="binding site" evidence="9">
    <location>
        <position position="112"/>
    </location>
    <ligand>
        <name>L-histidine</name>
        <dbReference type="ChEBI" id="CHEBI:57595"/>
    </ligand>
</feature>
<comment type="subcellular location">
    <subcellularLocation>
        <location evidence="1 8">Cytoplasm</location>
    </subcellularLocation>
</comment>
<dbReference type="Gene3D" id="3.30.930.10">
    <property type="entry name" value="Bira Bifunctional Protein, Domain 2"/>
    <property type="match status" value="1"/>
</dbReference>
<dbReference type="InterPro" id="IPR041715">
    <property type="entry name" value="HisRS-like_core"/>
</dbReference>
<dbReference type="GO" id="GO:0005737">
    <property type="term" value="C:cytoplasm"/>
    <property type="evidence" value="ECO:0007669"/>
    <property type="project" value="UniProtKB-SubCell"/>
</dbReference>
<comment type="miscellaneous">
    <text evidence="8">This function is generally fulfilled by the C-terminal part of HisG, which is missing in some bacteria such as this one.</text>
</comment>
<keyword evidence="8" id="KW-0368">Histidine biosynthesis</keyword>
<dbReference type="UniPathway" id="UPA00031">
    <property type="reaction ID" value="UER00006"/>
</dbReference>
<dbReference type="SUPFAM" id="SSF55681">
    <property type="entry name" value="Class II aaRS and biotin synthetases"/>
    <property type="match status" value="1"/>
</dbReference>
<dbReference type="EMBL" id="NVWI01000010">
    <property type="protein sequence ID" value="PCJ40188.1"/>
    <property type="molecule type" value="Genomic_DNA"/>
</dbReference>
<feature type="binding site" evidence="9">
    <location>
        <begin position="83"/>
        <end position="85"/>
    </location>
    <ligand>
        <name>L-histidine</name>
        <dbReference type="ChEBI" id="CHEBI:57595"/>
    </ligand>
</feature>
<dbReference type="PANTHER" id="PTHR43707:SF1">
    <property type="entry name" value="HISTIDINE--TRNA LIGASE, MITOCHONDRIAL-RELATED"/>
    <property type="match status" value="1"/>
</dbReference>
<keyword evidence="11" id="KW-0328">Glycosyltransferase</keyword>
<gene>
    <name evidence="8" type="primary">hisZ</name>
    <name evidence="11" type="ORF">COA71_11810</name>
</gene>
<name>A0A2A5C9M8_9GAMM</name>
<dbReference type="Pfam" id="PF13393">
    <property type="entry name" value="tRNA-synt_His"/>
    <property type="match status" value="1"/>
</dbReference>
<evidence type="ECO:0000313" key="11">
    <source>
        <dbReference type="EMBL" id="PCJ40188.1"/>
    </source>
</evidence>
<dbReference type="GO" id="GO:0004821">
    <property type="term" value="F:histidine-tRNA ligase activity"/>
    <property type="evidence" value="ECO:0007669"/>
    <property type="project" value="TreeGrafter"/>
</dbReference>
<evidence type="ECO:0000256" key="4">
    <source>
        <dbReference type="ARBA" id="ARBA00011496"/>
    </source>
</evidence>
<organism evidence="11 12">
    <name type="scientific">SAR86 cluster bacterium</name>
    <dbReference type="NCBI Taxonomy" id="2030880"/>
    <lineage>
        <taxon>Bacteria</taxon>
        <taxon>Pseudomonadati</taxon>
        <taxon>Pseudomonadota</taxon>
        <taxon>Gammaproteobacteria</taxon>
        <taxon>SAR86 cluster</taxon>
    </lineage>
</organism>
<dbReference type="GO" id="GO:0006427">
    <property type="term" value="P:histidyl-tRNA aminoacylation"/>
    <property type="evidence" value="ECO:0007669"/>
    <property type="project" value="TreeGrafter"/>
</dbReference>
<dbReference type="NCBIfam" id="NF008935">
    <property type="entry name" value="PRK12292.1-1"/>
    <property type="match status" value="1"/>
</dbReference>
<protein>
    <recommendedName>
        <fullName evidence="5 8">ATP phosphoribosyltransferase regulatory subunit</fullName>
    </recommendedName>
</protein>
<keyword evidence="8" id="KW-0028">Amino-acid biosynthesis</keyword>
<evidence type="ECO:0000259" key="10">
    <source>
        <dbReference type="Pfam" id="PF13393"/>
    </source>
</evidence>
<comment type="subunit">
    <text evidence="4 8">Heteromultimer composed of HisG and HisZ subunits.</text>
</comment>
<feature type="binding site" evidence="9">
    <location>
        <position position="273"/>
    </location>
    <ligand>
        <name>L-histidine</name>
        <dbReference type="ChEBI" id="CHEBI:57595"/>
    </ligand>
</feature>
<dbReference type="GO" id="GO:0016757">
    <property type="term" value="F:glycosyltransferase activity"/>
    <property type="evidence" value="ECO:0007669"/>
    <property type="project" value="UniProtKB-KW"/>
</dbReference>
<evidence type="ECO:0000256" key="8">
    <source>
        <dbReference type="HAMAP-Rule" id="MF_00125"/>
    </source>
</evidence>
<keyword evidence="6 8" id="KW-0963">Cytoplasm</keyword>